<protein>
    <recommendedName>
        <fullName evidence="1">VOC domain-containing protein</fullName>
    </recommendedName>
</protein>
<proteinExistence type="predicted"/>
<accession>A0ABV0EPV0</accession>
<feature type="domain" description="VOC" evidence="1">
    <location>
        <begin position="4"/>
        <end position="140"/>
    </location>
</feature>
<evidence type="ECO:0000313" key="3">
    <source>
        <dbReference type="Proteomes" id="UP000664357"/>
    </source>
</evidence>
<comment type="caution">
    <text evidence="2">The sequence shown here is derived from an EMBL/GenBank/DDBJ whole genome shotgun (WGS) entry which is preliminary data.</text>
</comment>
<dbReference type="InterPro" id="IPR037523">
    <property type="entry name" value="VOC_core"/>
</dbReference>
<name>A0ABV0EPV0_9ENTE</name>
<dbReference type="RefSeq" id="WP_207703493.1">
    <property type="nucleotide sequence ID" value="NZ_JAFREL020000002.1"/>
</dbReference>
<dbReference type="PROSITE" id="PS51819">
    <property type="entry name" value="VOC"/>
    <property type="match status" value="1"/>
</dbReference>
<dbReference type="SUPFAM" id="SSF54593">
    <property type="entry name" value="Glyoxalase/Bleomycin resistance protein/Dihydroxybiphenyl dioxygenase"/>
    <property type="match status" value="1"/>
</dbReference>
<reference evidence="2 3" key="1">
    <citation type="submission" date="2024-02" db="EMBL/GenBank/DDBJ databases">
        <title>The Genome Sequence of Enterococcus sp. DIV0159.</title>
        <authorList>
            <person name="Earl A."/>
            <person name="Manson A."/>
            <person name="Gilmore M."/>
            <person name="Sanders J."/>
            <person name="Shea T."/>
            <person name="Howe W."/>
            <person name="Livny J."/>
            <person name="Cuomo C."/>
            <person name="Neafsey D."/>
            <person name="Birren B."/>
        </authorList>
    </citation>
    <scope>NUCLEOTIDE SEQUENCE [LARGE SCALE GENOMIC DNA]</scope>
    <source>
        <strain evidence="2 3">665A</strain>
    </source>
</reference>
<evidence type="ECO:0000259" key="1">
    <source>
        <dbReference type="PROSITE" id="PS51819"/>
    </source>
</evidence>
<gene>
    <name evidence="2" type="ORF">JZO67_002607</name>
</gene>
<evidence type="ECO:0000313" key="2">
    <source>
        <dbReference type="EMBL" id="MEO1770654.1"/>
    </source>
</evidence>
<dbReference type="PANTHER" id="PTHR35006">
    <property type="entry name" value="GLYOXALASE FAMILY PROTEIN (AFU_ORTHOLOGUE AFUA_5G14830)"/>
    <property type="match status" value="1"/>
</dbReference>
<sequence length="143" mass="16729">MKYRFHHLHITVEDVSVSEKFYDQLFTILGWDITSKYKGDLPHMDMSVVEYMHEDLDFAICSPKKELRDITIDARTPKAIQHLAFAAESKQAVNDFYKALSQLDVNILHDEARYYDKIAPNYYAVFFEDPNGVRLEVFHHKGA</sequence>
<dbReference type="InterPro" id="IPR004360">
    <property type="entry name" value="Glyas_Fos-R_dOase_dom"/>
</dbReference>
<keyword evidence="3" id="KW-1185">Reference proteome</keyword>
<dbReference type="Pfam" id="PF00903">
    <property type="entry name" value="Glyoxalase"/>
    <property type="match status" value="1"/>
</dbReference>
<dbReference type="Proteomes" id="UP000664357">
    <property type="component" value="Unassembled WGS sequence"/>
</dbReference>
<dbReference type="EMBL" id="JAFREL020000002">
    <property type="protein sequence ID" value="MEO1770654.1"/>
    <property type="molecule type" value="Genomic_DNA"/>
</dbReference>
<organism evidence="2 3">
    <name type="scientific">Candidatus Enterococcus ferrettii</name>
    <dbReference type="NCBI Taxonomy" id="2815324"/>
    <lineage>
        <taxon>Bacteria</taxon>
        <taxon>Bacillati</taxon>
        <taxon>Bacillota</taxon>
        <taxon>Bacilli</taxon>
        <taxon>Lactobacillales</taxon>
        <taxon>Enterococcaceae</taxon>
        <taxon>Enterococcus</taxon>
    </lineage>
</organism>
<dbReference type="InterPro" id="IPR029068">
    <property type="entry name" value="Glyas_Bleomycin-R_OHBP_Dase"/>
</dbReference>
<dbReference type="Gene3D" id="3.10.180.10">
    <property type="entry name" value="2,3-Dihydroxybiphenyl 1,2-Dioxygenase, domain 1"/>
    <property type="match status" value="1"/>
</dbReference>
<dbReference type="PANTHER" id="PTHR35006:SF2">
    <property type="entry name" value="GLYOXALASE FAMILY PROTEIN (AFU_ORTHOLOGUE AFUA_5G14830)"/>
    <property type="match status" value="1"/>
</dbReference>